<evidence type="ECO:0000256" key="3">
    <source>
        <dbReference type="PROSITE-ProRule" id="PRU00339"/>
    </source>
</evidence>
<dbReference type="EMBL" id="SBJO01000210">
    <property type="protein sequence ID" value="KAF9762105.1"/>
    <property type="molecule type" value="Genomic_DNA"/>
</dbReference>
<evidence type="ECO:0000256" key="4">
    <source>
        <dbReference type="SAM" id="Phobius"/>
    </source>
</evidence>
<dbReference type="Pfam" id="PF13181">
    <property type="entry name" value="TPR_8"/>
    <property type="match status" value="1"/>
</dbReference>
<organism evidence="5 6">
    <name type="scientific">Nosema granulosis</name>
    <dbReference type="NCBI Taxonomy" id="83296"/>
    <lineage>
        <taxon>Eukaryota</taxon>
        <taxon>Fungi</taxon>
        <taxon>Fungi incertae sedis</taxon>
        <taxon>Microsporidia</taxon>
        <taxon>Nosematidae</taxon>
        <taxon>Nosema</taxon>
    </lineage>
</organism>
<comment type="caution">
    <text evidence="5">The sequence shown here is derived from an EMBL/GenBank/DDBJ whole genome shotgun (WGS) entry which is preliminary data.</text>
</comment>
<proteinExistence type="inferred from homology"/>
<dbReference type="InterPro" id="IPR019734">
    <property type="entry name" value="TPR_rpt"/>
</dbReference>
<evidence type="ECO:0000256" key="1">
    <source>
        <dbReference type="ARBA" id="ARBA00022803"/>
    </source>
</evidence>
<accession>A0A9P6KYN2</accession>
<dbReference type="SUPFAM" id="SSF48452">
    <property type="entry name" value="TPR-like"/>
    <property type="match status" value="1"/>
</dbReference>
<dbReference type="GO" id="GO:0005680">
    <property type="term" value="C:anaphase-promoting complex"/>
    <property type="evidence" value="ECO:0007669"/>
    <property type="project" value="UniProtKB-ARBA"/>
</dbReference>
<evidence type="ECO:0000313" key="6">
    <source>
        <dbReference type="Proteomes" id="UP000740883"/>
    </source>
</evidence>
<keyword evidence="1 3" id="KW-0802">TPR repeat</keyword>
<evidence type="ECO:0000256" key="2">
    <source>
        <dbReference type="ARBA" id="ARBA00038210"/>
    </source>
</evidence>
<dbReference type="Proteomes" id="UP000740883">
    <property type="component" value="Unassembled WGS sequence"/>
</dbReference>
<dbReference type="InterPro" id="IPR011990">
    <property type="entry name" value="TPR-like_helical_dom_sf"/>
</dbReference>
<dbReference type="OrthoDB" id="532682at2759"/>
<feature type="transmembrane region" description="Helical" evidence="4">
    <location>
        <begin position="6"/>
        <end position="27"/>
    </location>
</feature>
<gene>
    <name evidence="5" type="primary">Unc45b</name>
    <name evidence="5" type="ORF">NGRA_2211</name>
</gene>
<keyword evidence="4" id="KW-0812">Transmembrane</keyword>
<comment type="similarity">
    <text evidence="2">Belongs to the APC3/CDC27 family.</text>
</comment>
<dbReference type="AlphaFoldDB" id="A0A9P6KYN2"/>
<dbReference type="PANTHER" id="PTHR12558:SF13">
    <property type="entry name" value="CELL DIVISION CYCLE PROTEIN 27 HOMOLOG"/>
    <property type="match status" value="1"/>
</dbReference>
<feature type="repeat" description="TPR" evidence="3">
    <location>
        <begin position="75"/>
        <end position="108"/>
    </location>
</feature>
<keyword evidence="6" id="KW-1185">Reference proteome</keyword>
<keyword evidence="4" id="KW-1133">Transmembrane helix</keyword>
<sequence>MNLPDWKTCGIFGAIFLILFFIIKKVFFSGEGDLKRQVNRLILDGIRYDKNKEYQTAIYFFKKAVSISKDPEVLKDAYFAIAGCYLSLKKYEESISFCNKSLEINLEDNLIALNMKYQCNAFLGRSKEYLQDLILFNSIRPNNINEKKIRELTESVCEKQTSQYCNENIISPSYIRYSEFFDTMIGILPIEEDDEIVYLIKHKKYEKLDEMFFRGDQSILKSIEQPKTKQSSKLFSHNLINACLYYLKGNYEKAIEILRSSPSEFDLLFVEFLKSTTKNHKQNNGIMQDINILQSTNPSIIFYISKIYYMTGDYDKYLEYILKLLDYPFAYADLLSFFEEKCDDTKFTDFAKEGILKYSSDNKILYICATYFLVNDKHELLNEVLSLMGENDCRKHFIKGLIHTNNDDLSAQHFMKAKELDPTYHNAYIFLANILMYKNEVECKEILSESLKIASCHDEAFVSIKLLLRIENQNYVRTILTSKSNKM</sequence>
<dbReference type="SMART" id="SM00028">
    <property type="entry name" value="TPR"/>
    <property type="match status" value="2"/>
</dbReference>
<keyword evidence="4" id="KW-0472">Membrane</keyword>
<name>A0A9P6KYN2_9MICR</name>
<evidence type="ECO:0000313" key="5">
    <source>
        <dbReference type="EMBL" id="KAF9762105.1"/>
    </source>
</evidence>
<dbReference type="Gene3D" id="1.25.40.10">
    <property type="entry name" value="Tetratricopeptide repeat domain"/>
    <property type="match status" value="2"/>
</dbReference>
<dbReference type="PANTHER" id="PTHR12558">
    <property type="entry name" value="CELL DIVISION CYCLE 16,23,27"/>
    <property type="match status" value="1"/>
</dbReference>
<reference evidence="5 6" key="1">
    <citation type="journal article" date="2020" name="Genome Biol. Evol.">
        <title>Comparative genomics of strictly vertically transmitted, feminizing microsporidia endosymbionts of amphipod crustaceans.</title>
        <authorList>
            <person name="Cormier A."/>
            <person name="Chebbi M.A."/>
            <person name="Giraud I."/>
            <person name="Wattier R."/>
            <person name="Teixeira M."/>
            <person name="Gilbert C."/>
            <person name="Rigaud T."/>
            <person name="Cordaux R."/>
        </authorList>
    </citation>
    <scope>NUCLEOTIDE SEQUENCE [LARGE SCALE GENOMIC DNA]</scope>
    <source>
        <strain evidence="5 6">Ou3-Ou53</strain>
    </source>
</reference>
<dbReference type="PROSITE" id="PS50005">
    <property type="entry name" value="TPR"/>
    <property type="match status" value="1"/>
</dbReference>
<protein>
    <submittedName>
        <fullName evidence="5">Protein unc-45 like protein B</fullName>
    </submittedName>
</protein>